<evidence type="ECO:0000256" key="7">
    <source>
        <dbReference type="ARBA" id="ARBA00023328"/>
    </source>
</evidence>
<name>A0A9P6B8E7_9AGAM</name>
<evidence type="ECO:0000256" key="2">
    <source>
        <dbReference type="ARBA" id="ARBA00004584"/>
    </source>
</evidence>
<accession>A0A9P6B8E7</accession>
<evidence type="ECO:0000256" key="3">
    <source>
        <dbReference type="ARBA" id="ARBA00010464"/>
    </source>
</evidence>
<evidence type="ECO:0000313" key="10">
    <source>
        <dbReference type="EMBL" id="KAF9519658.1"/>
    </source>
</evidence>
<dbReference type="InterPro" id="IPR029040">
    <property type="entry name" value="RPABC4/Spt4"/>
</dbReference>
<proteinExistence type="inferred from homology"/>
<sequence length="120" mass="13313">MADAPPAPIPSQKAKHLRACLLCSIVMTSTDFKKEGCPNCEEIVQIQGSAEKVAKSTSAQFDGIIALTNPPESWVARWQRTGKYVQGLYAVRVTGRITQELQAELDHRGITYRPRDTIQE</sequence>
<evidence type="ECO:0000256" key="4">
    <source>
        <dbReference type="ARBA" id="ARBA00020182"/>
    </source>
</evidence>
<dbReference type="InterPro" id="IPR009287">
    <property type="entry name" value="Spt4"/>
</dbReference>
<dbReference type="OrthoDB" id="248751at2759"/>
<dbReference type="InterPro" id="IPR022800">
    <property type="entry name" value="Spt4/RpoE2_Znf"/>
</dbReference>
<keyword evidence="7" id="KW-0137">Centromere</keyword>
<dbReference type="CDD" id="cd07973">
    <property type="entry name" value="Spt4"/>
    <property type="match status" value="1"/>
</dbReference>
<comment type="similarity">
    <text evidence="3 8">Belongs to the SPT4 family.</text>
</comment>
<comment type="function">
    <text evidence="8">The SPT4-SPT5 complex mediates both activation and inhibition of transcription elongation, and plays a role in pre-mRNA processing. This complex seems to be important for the stability of the RNA polymerase II elongation machinery on the chromatin template but not for the inherent ability of this machinery to translocate down the gene.</text>
</comment>
<dbReference type="GO" id="GO:0000993">
    <property type="term" value="F:RNA polymerase II complex binding"/>
    <property type="evidence" value="ECO:0007669"/>
    <property type="project" value="TreeGrafter"/>
</dbReference>
<dbReference type="Gene3D" id="3.30.40.210">
    <property type="match status" value="1"/>
</dbReference>
<keyword evidence="11" id="KW-1185">Reference proteome</keyword>
<dbReference type="SMART" id="SM01389">
    <property type="entry name" value="Spt4"/>
    <property type="match status" value="1"/>
</dbReference>
<dbReference type="GO" id="GO:0008270">
    <property type="term" value="F:zinc ion binding"/>
    <property type="evidence" value="ECO:0007669"/>
    <property type="project" value="InterPro"/>
</dbReference>
<gene>
    <name evidence="10" type="ORF">BS47DRAFT_1288002</name>
</gene>
<dbReference type="Pfam" id="PF06093">
    <property type="entry name" value="Spt4"/>
    <property type="match status" value="1"/>
</dbReference>
<dbReference type="GO" id="GO:0000775">
    <property type="term" value="C:chromosome, centromeric region"/>
    <property type="evidence" value="ECO:0007669"/>
    <property type="project" value="UniProtKB-SubCell"/>
</dbReference>
<evidence type="ECO:0000256" key="5">
    <source>
        <dbReference type="ARBA" id="ARBA00023163"/>
    </source>
</evidence>
<organism evidence="10 11">
    <name type="scientific">Hydnum rufescens UP504</name>
    <dbReference type="NCBI Taxonomy" id="1448309"/>
    <lineage>
        <taxon>Eukaryota</taxon>
        <taxon>Fungi</taxon>
        <taxon>Dikarya</taxon>
        <taxon>Basidiomycota</taxon>
        <taxon>Agaricomycotina</taxon>
        <taxon>Agaricomycetes</taxon>
        <taxon>Cantharellales</taxon>
        <taxon>Hydnaceae</taxon>
        <taxon>Hydnum</taxon>
    </lineage>
</organism>
<comment type="subcellular location">
    <subcellularLocation>
        <location evidence="2">Chromosome</location>
        <location evidence="2">Centromere</location>
    </subcellularLocation>
    <subcellularLocation>
        <location evidence="1 8">Nucleus</location>
    </subcellularLocation>
</comment>
<reference evidence="10" key="1">
    <citation type="journal article" date="2020" name="Nat. Commun.">
        <title>Large-scale genome sequencing of mycorrhizal fungi provides insights into the early evolution of symbiotic traits.</title>
        <authorList>
            <person name="Miyauchi S."/>
            <person name="Kiss E."/>
            <person name="Kuo A."/>
            <person name="Drula E."/>
            <person name="Kohler A."/>
            <person name="Sanchez-Garcia M."/>
            <person name="Morin E."/>
            <person name="Andreopoulos B."/>
            <person name="Barry K.W."/>
            <person name="Bonito G."/>
            <person name="Buee M."/>
            <person name="Carver A."/>
            <person name="Chen C."/>
            <person name="Cichocki N."/>
            <person name="Clum A."/>
            <person name="Culley D."/>
            <person name="Crous P.W."/>
            <person name="Fauchery L."/>
            <person name="Girlanda M."/>
            <person name="Hayes R.D."/>
            <person name="Keri Z."/>
            <person name="LaButti K."/>
            <person name="Lipzen A."/>
            <person name="Lombard V."/>
            <person name="Magnuson J."/>
            <person name="Maillard F."/>
            <person name="Murat C."/>
            <person name="Nolan M."/>
            <person name="Ohm R.A."/>
            <person name="Pangilinan J."/>
            <person name="Pereira M.F."/>
            <person name="Perotto S."/>
            <person name="Peter M."/>
            <person name="Pfister S."/>
            <person name="Riley R."/>
            <person name="Sitrit Y."/>
            <person name="Stielow J.B."/>
            <person name="Szollosi G."/>
            <person name="Zifcakova L."/>
            <person name="Stursova M."/>
            <person name="Spatafora J.W."/>
            <person name="Tedersoo L."/>
            <person name="Vaario L.M."/>
            <person name="Yamada A."/>
            <person name="Yan M."/>
            <person name="Wang P."/>
            <person name="Xu J."/>
            <person name="Bruns T."/>
            <person name="Baldrian P."/>
            <person name="Vilgalys R."/>
            <person name="Dunand C."/>
            <person name="Henrissat B."/>
            <person name="Grigoriev I.V."/>
            <person name="Hibbett D."/>
            <person name="Nagy L.G."/>
            <person name="Martin F.M."/>
        </authorList>
    </citation>
    <scope>NUCLEOTIDE SEQUENCE</scope>
    <source>
        <strain evidence="10">UP504</strain>
    </source>
</reference>
<evidence type="ECO:0000256" key="8">
    <source>
        <dbReference type="PIRNR" id="PIRNR025023"/>
    </source>
</evidence>
<dbReference type="GO" id="GO:0140673">
    <property type="term" value="P:transcription elongation-coupled chromatin remodeling"/>
    <property type="evidence" value="ECO:0007669"/>
    <property type="project" value="InterPro"/>
</dbReference>
<keyword evidence="6 8" id="KW-0539">Nucleus</keyword>
<dbReference type="GO" id="GO:0032044">
    <property type="term" value="C:DSIF complex"/>
    <property type="evidence" value="ECO:0007669"/>
    <property type="project" value="TreeGrafter"/>
</dbReference>
<dbReference type="PANTHER" id="PTHR12882:SF1">
    <property type="entry name" value="TRANSCRIPTION ELONGATION FACTOR SPT4"/>
    <property type="match status" value="1"/>
</dbReference>
<evidence type="ECO:0000313" key="11">
    <source>
        <dbReference type="Proteomes" id="UP000886523"/>
    </source>
</evidence>
<dbReference type="AlphaFoldDB" id="A0A9P6B8E7"/>
<dbReference type="Proteomes" id="UP000886523">
    <property type="component" value="Unassembled WGS sequence"/>
</dbReference>
<dbReference type="PANTHER" id="PTHR12882">
    <property type="entry name" value="SUPPRESSOR OF TY 4"/>
    <property type="match status" value="1"/>
</dbReference>
<dbReference type="EMBL" id="MU128916">
    <property type="protein sequence ID" value="KAF9519658.1"/>
    <property type="molecule type" value="Genomic_DNA"/>
</dbReference>
<feature type="domain" description="Spt4/RpoE2 zinc finger" evidence="9">
    <location>
        <begin position="17"/>
        <end position="94"/>
    </location>
</feature>
<evidence type="ECO:0000256" key="6">
    <source>
        <dbReference type="ARBA" id="ARBA00023242"/>
    </source>
</evidence>
<dbReference type="PIRSF" id="PIRSF025023">
    <property type="entry name" value="Spt4"/>
    <property type="match status" value="1"/>
</dbReference>
<comment type="caution">
    <text evidence="10">The sequence shown here is derived from an EMBL/GenBank/DDBJ whole genome shotgun (WGS) entry which is preliminary data.</text>
</comment>
<evidence type="ECO:0000256" key="1">
    <source>
        <dbReference type="ARBA" id="ARBA00004123"/>
    </source>
</evidence>
<protein>
    <recommendedName>
        <fullName evidence="4 8">Transcription elongation factor SPT4</fullName>
    </recommendedName>
</protein>
<dbReference type="GO" id="GO:0006355">
    <property type="term" value="P:regulation of DNA-templated transcription"/>
    <property type="evidence" value="ECO:0007669"/>
    <property type="project" value="InterPro"/>
</dbReference>
<evidence type="ECO:0000259" key="9">
    <source>
        <dbReference type="SMART" id="SM01389"/>
    </source>
</evidence>
<dbReference type="InterPro" id="IPR038510">
    <property type="entry name" value="Spt4_sf"/>
</dbReference>
<dbReference type="SUPFAM" id="SSF63393">
    <property type="entry name" value="RNA polymerase subunits"/>
    <property type="match status" value="1"/>
</dbReference>
<keyword evidence="5 8" id="KW-0804">Transcription</keyword>